<evidence type="ECO:0000313" key="4">
    <source>
        <dbReference type="Proteomes" id="UP000325598"/>
    </source>
</evidence>
<keyword evidence="2" id="KW-1133">Transmembrane helix</keyword>
<dbReference type="OrthoDB" id="4338087at2"/>
<feature type="transmembrane region" description="Helical" evidence="2">
    <location>
        <begin position="9"/>
        <end position="27"/>
    </location>
</feature>
<name>A0A5J4L6J4_9ACTN</name>
<dbReference type="EMBL" id="BLAG01000006">
    <property type="protein sequence ID" value="GES29763.1"/>
    <property type="molecule type" value="Genomic_DNA"/>
</dbReference>
<feature type="compositionally biased region" description="Low complexity" evidence="1">
    <location>
        <begin position="83"/>
        <end position="100"/>
    </location>
</feature>
<keyword evidence="2" id="KW-0812">Transmembrane</keyword>
<keyword evidence="4" id="KW-1185">Reference proteome</keyword>
<protein>
    <submittedName>
        <fullName evidence="3">Uncharacterized protein</fullName>
    </submittedName>
</protein>
<feature type="transmembrane region" description="Helical" evidence="2">
    <location>
        <begin position="33"/>
        <end position="55"/>
    </location>
</feature>
<proteinExistence type="predicted"/>
<dbReference type="AlphaFoldDB" id="A0A5J4L6J4"/>
<dbReference type="RefSeq" id="WP_086720641.1">
    <property type="nucleotide sequence ID" value="NZ_BLAG01000006.1"/>
</dbReference>
<sequence length="118" mass="11970">MPRPTAAQLVYGSATVFLSTLAMLLLSQTQTGVGVAVIAIAGLGLGLLVAMTAPMPGVPRVVRRRPAHAEAPAAATPLRAVPTPAERVRPVAGPARARWGGLTGPAAAPDARIGEHSR</sequence>
<evidence type="ECO:0000256" key="2">
    <source>
        <dbReference type="SAM" id="Phobius"/>
    </source>
</evidence>
<keyword evidence="2" id="KW-0472">Membrane</keyword>
<accession>A0A5J4L6J4</accession>
<evidence type="ECO:0000256" key="1">
    <source>
        <dbReference type="SAM" id="MobiDB-lite"/>
    </source>
</evidence>
<dbReference type="GeneID" id="96753696"/>
<organism evidence="3 4">
    <name type="scientific">Streptomyces angustmyceticus</name>
    <dbReference type="NCBI Taxonomy" id="285578"/>
    <lineage>
        <taxon>Bacteria</taxon>
        <taxon>Bacillati</taxon>
        <taxon>Actinomycetota</taxon>
        <taxon>Actinomycetes</taxon>
        <taxon>Kitasatosporales</taxon>
        <taxon>Streptomycetaceae</taxon>
        <taxon>Streptomyces</taxon>
    </lineage>
</organism>
<feature type="region of interest" description="Disordered" evidence="1">
    <location>
        <begin position="83"/>
        <end position="118"/>
    </location>
</feature>
<dbReference type="Proteomes" id="UP000325598">
    <property type="component" value="Unassembled WGS sequence"/>
</dbReference>
<reference evidence="3 4" key="1">
    <citation type="submission" date="2019-10" db="EMBL/GenBank/DDBJ databases">
        <title>Whole genome shotgun sequence of Streptomyces angustmyceticus NBRC 3934.</title>
        <authorList>
            <person name="Hosoyama A."/>
            <person name="Ichikawa N."/>
            <person name="Kimura A."/>
            <person name="Kitahashi Y."/>
            <person name="Komaki H."/>
            <person name="Uohara A."/>
        </authorList>
    </citation>
    <scope>NUCLEOTIDE SEQUENCE [LARGE SCALE GENOMIC DNA]</scope>
    <source>
        <strain evidence="3 4">NBRC 3934</strain>
    </source>
</reference>
<evidence type="ECO:0000313" key="3">
    <source>
        <dbReference type="EMBL" id="GES29763.1"/>
    </source>
</evidence>
<comment type="caution">
    <text evidence="3">The sequence shown here is derived from an EMBL/GenBank/DDBJ whole genome shotgun (WGS) entry which is preliminary data.</text>
</comment>
<gene>
    <name evidence="3" type="ORF">San01_22500</name>
</gene>